<sequence>MAHHSKDNKLTVALNASYNSDKNNLNSTDLLNLITTIPNAPYPLDSLGNLVWRDQGVNFSNPLAYTFKKYVGLTENMISSLNISYKLTDGLVAKLDGGYNLVKMDQTGTNPIKSQSPFGTQLATADFYNATQKNWILEPQLTYNKNWSKNKIDFLVGGSFQDQLVLNTKISASGYTSDEMIFSPSPASNKSVTSGYENYRYEALFGRIGYNWDGKYLVNVSARRDGSTRFGPGKQYGNFGAIGTAWVFSEENFMKNLSFLSFGKLRASYGVTGNDRITSYQYLSLWNSTNSAVSYQGVSGLYPANLYNPDYHWERNRKWEAAMELGFLRDRIYLSADYYLNKTDNQLVGYDLPVQVGFSNVTANMDAILQNSGWEFALNSTNIHLKDFTWKTGFNITIPRNKLIAYPNLDISPYASVYSIGMPITTSKWIQYQGVDPQTGVYKLAGMNPATDRTQIYDLAQRSYGGLQNTLTYKSWTLDFFFNFVKQKGKTSINFATPGLRSNQPTYVLGRWQNPGDITDIQKFSQTGTPTTVYSYYANYSDARITDASFLRLKNASLSYQLDKKIAHKIMADNIRIYVQGQNLFTATPYKLGDPETMSFSTMPPLRTISTGLQVTF</sequence>
<keyword evidence="6 7" id="KW-0998">Cell outer membrane</keyword>
<keyword evidence="4 7" id="KW-0812">Transmembrane</keyword>
<keyword evidence="5 7" id="KW-0472">Membrane</keyword>
<comment type="similarity">
    <text evidence="7">Belongs to the TonB-dependent receptor family.</text>
</comment>
<accession>A0A521CG84</accession>
<keyword evidence="2 7" id="KW-0813">Transport</keyword>
<proteinExistence type="inferred from homology"/>
<dbReference type="AlphaFoldDB" id="A0A521CG84"/>
<keyword evidence="3 7" id="KW-1134">Transmembrane beta strand</keyword>
<gene>
    <name evidence="8" type="ORF">SAMN06265350_1041</name>
</gene>
<evidence type="ECO:0000256" key="4">
    <source>
        <dbReference type="ARBA" id="ARBA00022692"/>
    </source>
</evidence>
<dbReference type="GO" id="GO:0009279">
    <property type="term" value="C:cell outer membrane"/>
    <property type="evidence" value="ECO:0007669"/>
    <property type="project" value="UniProtKB-SubCell"/>
</dbReference>
<evidence type="ECO:0000313" key="9">
    <source>
        <dbReference type="Proteomes" id="UP000315971"/>
    </source>
</evidence>
<dbReference type="Gene3D" id="2.40.170.20">
    <property type="entry name" value="TonB-dependent receptor, beta-barrel domain"/>
    <property type="match status" value="1"/>
</dbReference>
<reference evidence="8 9" key="1">
    <citation type="submission" date="2017-05" db="EMBL/GenBank/DDBJ databases">
        <authorList>
            <person name="Varghese N."/>
            <person name="Submissions S."/>
        </authorList>
    </citation>
    <scope>NUCLEOTIDE SEQUENCE [LARGE SCALE GENOMIC DNA]</scope>
    <source>
        <strain evidence="8 9">DSM 21342</strain>
    </source>
</reference>
<dbReference type="EMBL" id="FXSZ01000004">
    <property type="protein sequence ID" value="SMO57791.1"/>
    <property type="molecule type" value="Genomic_DNA"/>
</dbReference>
<evidence type="ECO:0000256" key="6">
    <source>
        <dbReference type="ARBA" id="ARBA00023237"/>
    </source>
</evidence>
<dbReference type="InterPro" id="IPR036942">
    <property type="entry name" value="Beta-barrel_TonB_sf"/>
</dbReference>
<dbReference type="InterPro" id="IPR039426">
    <property type="entry name" value="TonB-dep_rcpt-like"/>
</dbReference>
<evidence type="ECO:0000256" key="1">
    <source>
        <dbReference type="ARBA" id="ARBA00004571"/>
    </source>
</evidence>
<evidence type="ECO:0000256" key="5">
    <source>
        <dbReference type="ARBA" id="ARBA00023136"/>
    </source>
</evidence>
<keyword evidence="9" id="KW-1185">Reference proteome</keyword>
<dbReference type="PROSITE" id="PS52016">
    <property type="entry name" value="TONB_DEPENDENT_REC_3"/>
    <property type="match status" value="1"/>
</dbReference>
<name>A0A521CG84_9SPHI</name>
<evidence type="ECO:0000256" key="2">
    <source>
        <dbReference type="ARBA" id="ARBA00022448"/>
    </source>
</evidence>
<comment type="subcellular location">
    <subcellularLocation>
        <location evidence="1 7">Cell outer membrane</location>
        <topology evidence="1 7">Multi-pass membrane protein</topology>
    </subcellularLocation>
</comment>
<evidence type="ECO:0000313" key="8">
    <source>
        <dbReference type="EMBL" id="SMO57791.1"/>
    </source>
</evidence>
<evidence type="ECO:0000256" key="3">
    <source>
        <dbReference type="ARBA" id="ARBA00022452"/>
    </source>
</evidence>
<organism evidence="8 9">
    <name type="scientific">Solitalea koreensis</name>
    <dbReference type="NCBI Taxonomy" id="543615"/>
    <lineage>
        <taxon>Bacteria</taxon>
        <taxon>Pseudomonadati</taxon>
        <taxon>Bacteroidota</taxon>
        <taxon>Sphingobacteriia</taxon>
        <taxon>Sphingobacteriales</taxon>
        <taxon>Sphingobacteriaceae</taxon>
        <taxon>Solitalea</taxon>
    </lineage>
</organism>
<protein>
    <submittedName>
        <fullName evidence="8">TonB-linked outer membrane protein, SusC/RagA family</fullName>
    </submittedName>
</protein>
<evidence type="ECO:0000256" key="7">
    <source>
        <dbReference type="PROSITE-ProRule" id="PRU01360"/>
    </source>
</evidence>
<dbReference type="SUPFAM" id="SSF56935">
    <property type="entry name" value="Porins"/>
    <property type="match status" value="1"/>
</dbReference>
<dbReference type="Proteomes" id="UP000315971">
    <property type="component" value="Unassembled WGS sequence"/>
</dbReference>